<comment type="caution">
    <text evidence="3">The sequence shown here is derived from an EMBL/GenBank/DDBJ whole genome shotgun (WGS) entry which is preliminary data.</text>
</comment>
<comment type="similarity">
    <text evidence="1">Belongs to the protein kinase superfamily. ADCK protein kinase family.</text>
</comment>
<evidence type="ECO:0000259" key="2">
    <source>
        <dbReference type="SMART" id="SM00220"/>
    </source>
</evidence>
<dbReference type="Pfam" id="PF03109">
    <property type="entry name" value="ABC1"/>
    <property type="match status" value="1"/>
</dbReference>
<dbReference type="STRING" id="6573.A0A210QU60"/>
<protein>
    <submittedName>
        <fullName evidence="3">AarF domain-containing protein kinase 1</fullName>
    </submittedName>
</protein>
<organism evidence="3 4">
    <name type="scientific">Mizuhopecten yessoensis</name>
    <name type="common">Japanese scallop</name>
    <name type="synonym">Patinopecten yessoensis</name>
    <dbReference type="NCBI Taxonomy" id="6573"/>
    <lineage>
        <taxon>Eukaryota</taxon>
        <taxon>Metazoa</taxon>
        <taxon>Spiralia</taxon>
        <taxon>Lophotrochozoa</taxon>
        <taxon>Mollusca</taxon>
        <taxon>Bivalvia</taxon>
        <taxon>Autobranchia</taxon>
        <taxon>Pteriomorphia</taxon>
        <taxon>Pectinida</taxon>
        <taxon>Pectinoidea</taxon>
        <taxon>Pectinidae</taxon>
        <taxon>Mizuhopecten</taxon>
    </lineage>
</organism>
<name>A0A210QU60_MIZYE</name>
<dbReference type="EMBL" id="NEDP02001872">
    <property type="protein sequence ID" value="OWF52261.1"/>
    <property type="molecule type" value="Genomic_DNA"/>
</dbReference>
<dbReference type="InterPro" id="IPR051130">
    <property type="entry name" value="Mito_struct-func_regulator"/>
</dbReference>
<keyword evidence="3" id="KW-0808">Transferase</keyword>
<evidence type="ECO:0000313" key="4">
    <source>
        <dbReference type="Proteomes" id="UP000242188"/>
    </source>
</evidence>
<dbReference type="GO" id="GO:0007005">
    <property type="term" value="P:mitochondrion organization"/>
    <property type="evidence" value="ECO:0007669"/>
    <property type="project" value="TreeGrafter"/>
</dbReference>
<dbReference type="PANTHER" id="PTHR43173">
    <property type="entry name" value="ABC1 FAMILY PROTEIN"/>
    <property type="match status" value="1"/>
</dbReference>
<dbReference type="Gene3D" id="1.10.510.10">
    <property type="entry name" value="Transferase(Phosphotransferase) domain 1"/>
    <property type="match status" value="1"/>
</dbReference>
<dbReference type="InterPro" id="IPR004147">
    <property type="entry name" value="ABC1_dom"/>
</dbReference>
<dbReference type="InterPro" id="IPR045307">
    <property type="entry name" value="ADCK1_dom"/>
</dbReference>
<dbReference type="AlphaFoldDB" id="A0A210QU60"/>
<dbReference type="PANTHER" id="PTHR43173:SF19">
    <property type="entry name" value="AARF DOMAIN-CONTAINING PROTEIN KINASE 1"/>
    <property type="match status" value="1"/>
</dbReference>
<dbReference type="GO" id="GO:0055088">
    <property type="term" value="P:lipid homeostasis"/>
    <property type="evidence" value="ECO:0007669"/>
    <property type="project" value="TreeGrafter"/>
</dbReference>
<dbReference type="GO" id="GO:0005743">
    <property type="term" value="C:mitochondrial inner membrane"/>
    <property type="evidence" value="ECO:0007669"/>
    <property type="project" value="TreeGrafter"/>
</dbReference>
<sequence length="522" mass="59236">MSQHLLKRVLKYSVLGSGIGGSTFYLWKNDWELTSIGVVRFGRAAYVAMRIAVDYKLSLRNQDRSSPAYHELLSQIHLRSALRLRDMVCKNGGVFIKVGQHVGTLDYLLPEEYVSSMKILHNQAPQSKLADLQRVVEEDLGNTIGELFIDFDSEPIGAASLAQVHKATLKDGQVVAVKIQHPKVRARSYVDIKTMELLVRGLAVMFPGFQYLWLAEETRKNLPLELDFLKEGANCETVAKQYKHFSFLKVPKILWNLSSERVLTMEYFEGGKVDDREYMESHGISVNEVSRKLGKLYSEMIFVQGYVHCDPHPGNVLVRNTKAGVDIILLDHGLYQSLTDDFRLHYCKMWMAMINADVEGIKEHATALNAGDFYGLFACMLAARSWSSITSGMRNRKVTEEETDEIKANAAEFLVQISDLLNRIPRQLLLILKTNDVLRGIETSLQTRANATSFINMSRCCVRAVAADRLKNCQSYLETFKVKLGCQWQLCKLGLYKVFLWLQSSFLGSHMFNIRNALLLGR</sequence>
<dbReference type="InterPro" id="IPR011009">
    <property type="entry name" value="Kinase-like_dom_sf"/>
</dbReference>
<dbReference type="CDD" id="cd13969">
    <property type="entry name" value="ADCK1-like"/>
    <property type="match status" value="1"/>
</dbReference>
<keyword evidence="3" id="KW-0418">Kinase</keyword>
<gene>
    <name evidence="3" type="ORF">KP79_PYT10796</name>
</gene>
<dbReference type="SMART" id="SM00220">
    <property type="entry name" value="S_TKc"/>
    <property type="match status" value="1"/>
</dbReference>
<dbReference type="OrthoDB" id="427480at2759"/>
<dbReference type="GO" id="GO:0004672">
    <property type="term" value="F:protein kinase activity"/>
    <property type="evidence" value="ECO:0007669"/>
    <property type="project" value="InterPro"/>
</dbReference>
<feature type="domain" description="Protein kinase" evidence="2">
    <location>
        <begin position="150"/>
        <end position="438"/>
    </location>
</feature>
<keyword evidence="4" id="KW-1185">Reference proteome</keyword>
<dbReference type="InterPro" id="IPR000719">
    <property type="entry name" value="Prot_kinase_dom"/>
</dbReference>
<accession>A0A210QU60</accession>
<dbReference type="GO" id="GO:0005524">
    <property type="term" value="F:ATP binding"/>
    <property type="evidence" value="ECO:0007669"/>
    <property type="project" value="InterPro"/>
</dbReference>
<reference evidence="3 4" key="1">
    <citation type="journal article" date="2017" name="Nat. Ecol. Evol.">
        <title>Scallop genome provides insights into evolution of bilaterian karyotype and development.</title>
        <authorList>
            <person name="Wang S."/>
            <person name="Zhang J."/>
            <person name="Jiao W."/>
            <person name="Li J."/>
            <person name="Xun X."/>
            <person name="Sun Y."/>
            <person name="Guo X."/>
            <person name="Huan P."/>
            <person name="Dong B."/>
            <person name="Zhang L."/>
            <person name="Hu X."/>
            <person name="Sun X."/>
            <person name="Wang J."/>
            <person name="Zhao C."/>
            <person name="Wang Y."/>
            <person name="Wang D."/>
            <person name="Huang X."/>
            <person name="Wang R."/>
            <person name="Lv J."/>
            <person name="Li Y."/>
            <person name="Zhang Z."/>
            <person name="Liu B."/>
            <person name="Lu W."/>
            <person name="Hui Y."/>
            <person name="Liang J."/>
            <person name="Zhou Z."/>
            <person name="Hou R."/>
            <person name="Li X."/>
            <person name="Liu Y."/>
            <person name="Li H."/>
            <person name="Ning X."/>
            <person name="Lin Y."/>
            <person name="Zhao L."/>
            <person name="Xing Q."/>
            <person name="Dou J."/>
            <person name="Li Y."/>
            <person name="Mao J."/>
            <person name="Guo H."/>
            <person name="Dou H."/>
            <person name="Li T."/>
            <person name="Mu C."/>
            <person name="Jiang W."/>
            <person name="Fu Q."/>
            <person name="Fu X."/>
            <person name="Miao Y."/>
            <person name="Liu J."/>
            <person name="Yu Q."/>
            <person name="Li R."/>
            <person name="Liao H."/>
            <person name="Li X."/>
            <person name="Kong Y."/>
            <person name="Jiang Z."/>
            <person name="Chourrout D."/>
            <person name="Li R."/>
            <person name="Bao Z."/>
        </authorList>
    </citation>
    <scope>NUCLEOTIDE SEQUENCE [LARGE SCALE GENOMIC DNA]</scope>
    <source>
        <strain evidence="3 4">PY_sf001</strain>
    </source>
</reference>
<dbReference type="Proteomes" id="UP000242188">
    <property type="component" value="Unassembled WGS sequence"/>
</dbReference>
<dbReference type="SUPFAM" id="SSF56112">
    <property type="entry name" value="Protein kinase-like (PK-like)"/>
    <property type="match status" value="1"/>
</dbReference>
<proteinExistence type="inferred from homology"/>
<evidence type="ECO:0000256" key="1">
    <source>
        <dbReference type="ARBA" id="ARBA00009670"/>
    </source>
</evidence>
<evidence type="ECO:0000313" key="3">
    <source>
        <dbReference type="EMBL" id="OWF52261.1"/>
    </source>
</evidence>